<name>A0A2P2JKI9_RHIMU</name>
<proteinExistence type="predicted"/>
<evidence type="ECO:0000313" key="1">
    <source>
        <dbReference type="EMBL" id="MBW93970.1"/>
    </source>
</evidence>
<reference evidence="1" key="1">
    <citation type="submission" date="2018-02" db="EMBL/GenBank/DDBJ databases">
        <title>Rhizophora mucronata_Transcriptome.</title>
        <authorList>
            <person name="Meera S.P."/>
            <person name="Sreeshan A."/>
            <person name="Augustine A."/>
        </authorList>
    </citation>
    <scope>NUCLEOTIDE SEQUENCE</scope>
    <source>
        <tissue evidence="1">Leaf</tissue>
    </source>
</reference>
<organism evidence="1">
    <name type="scientific">Rhizophora mucronata</name>
    <name type="common">Asiatic mangrove</name>
    <dbReference type="NCBI Taxonomy" id="61149"/>
    <lineage>
        <taxon>Eukaryota</taxon>
        <taxon>Viridiplantae</taxon>
        <taxon>Streptophyta</taxon>
        <taxon>Embryophyta</taxon>
        <taxon>Tracheophyta</taxon>
        <taxon>Spermatophyta</taxon>
        <taxon>Magnoliopsida</taxon>
        <taxon>eudicotyledons</taxon>
        <taxon>Gunneridae</taxon>
        <taxon>Pentapetalae</taxon>
        <taxon>rosids</taxon>
        <taxon>fabids</taxon>
        <taxon>Malpighiales</taxon>
        <taxon>Rhizophoraceae</taxon>
        <taxon>Rhizophora</taxon>
    </lineage>
</organism>
<dbReference type="AlphaFoldDB" id="A0A2P2JKI9"/>
<dbReference type="EMBL" id="GGEC01013487">
    <property type="protein sequence ID" value="MBW93970.1"/>
    <property type="molecule type" value="Transcribed_RNA"/>
</dbReference>
<protein>
    <submittedName>
        <fullName evidence="1">Uncharacterized protein</fullName>
    </submittedName>
</protein>
<sequence length="106" mass="11321">MAASNSSIVAGISRNSFSSSGVMAAIDSACLLASESCCLHSSTFFLQNSSWRDACWASFSCCFRLTSSSLIFASNSINAMCALENFHLHSTASTSTFLTSIAHWTR</sequence>
<accession>A0A2P2JKI9</accession>